<feature type="compositionally biased region" description="Polar residues" evidence="2">
    <location>
        <begin position="1"/>
        <end position="11"/>
    </location>
</feature>
<reference evidence="4 5" key="1">
    <citation type="submission" date="2021-06" db="EMBL/GenBank/DDBJ databases">
        <authorList>
            <person name="Palmer J.M."/>
        </authorList>
    </citation>
    <scope>NUCLEOTIDE SEQUENCE [LARGE SCALE GENOMIC DNA]</scope>
    <source>
        <strain evidence="4 5">GA_2019</strain>
        <tissue evidence="4">Muscle</tissue>
    </source>
</reference>
<sequence length="390" mass="43222">MEVQSTVSSDIQSEDDQAGEVESEEDPLNWQRLVSRGVLASLTSQEIKRQEVINEQMTTIRKRSETSVIGQIGDDLLAWRLLEYQRRLDVSSLKQNENPVILELRKQDERLVLKFHGKNLTSVPDAKQMFSPVIKLSTVLVRPVATENKAFFVLSMSENGVQMYELMAQTVSDRRTWQCLITQCADAMKAKSHHSDRPAAQSEAERVAVEIMNQEIPKQSCEPIGTLMAVLKEALYSHIMTREGEEETEENKLSGAPESQPGTPEGPRSARNESQPPESSENDDLQPLSVLTGESESAEHNSGFVDLNFEACSGESSADDDVGIDMRKLLSSSSQAEGDGPDLSRQLMTHLRLLQADLQYLKVANTAGVSCKTPFSLTGIQGVSITYIYS</sequence>
<dbReference type="Pfam" id="PF17838">
    <property type="entry name" value="PH_16"/>
    <property type="match status" value="1"/>
</dbReference>
<feature type="region of interest" description="Disordered" evidence="2">
    <location>
        <begin position="242"/>
        <end position="286"/>
    </location>
</feature>
<keyword evidence="5" id="KW-1185">Reference proteome</keyword>
<keyword evidence="1" id="KW-0344">Guanine-nucleotide releasing factor</keyword>
<dbReference type="EMBL" id="JAHRIO010021517">
    <property type="protein sequence ID" value="MEQ2165560.1"/>
    <property type="molecule type" value="Genomic_DNA"/>
</dbReference>
<feature type="domain" description="ARHGEF1-like PH" evidence="3">
    <location>
        <begin position="100"/>
        <end position="183"/>
    </location>
</feature>
<accession>A0ABV0N2E7</accession>
<evidence type="ECO:0000313" key="5">
    <source>
        <dbReference type="Proteomes" id="UP001476798"/>
    </source>
</evidence>
<dbReference type="InterPro" id="IPR041020">
    <property type="entry name" value="PH_16"/>
</dbReference>
<name>A0ABV0N2E7_9TELE</name>
<dbReference type="Gene3D" id="2.30.29.30">
    <property type="entry name" value="Pleckstrin-homology domain (PH domain)/Phosphotyrosine-binding domain (PTB)"/>
    <property type="match status" value="1"/>
</dbReference>
<dbReference type="SUPFAM" id="SSF50729">
    <property type="entry name" value="PH domain-like"/>
    <property type="match status" value="1"/>
</dbReference>
<feature type="region of interest" description="Disordered" evidence="2">
    <location>
        <begin position="1"/>
        <end position="26"/>
    </location>
</feature>
<evidence type="ECO:0000259" key="3">
    <source>
        <dbReference type="Pfam" id="PF17838"/>
    </source>
</evidence>
<comment type="caution">
    <text evidence="4">The sequence shown here is derived from an EMBL/GenBank/DDBJ whole genome shotgun (WGS) entry which is preliminary data.</text>
</comment>
<evidence type="ECO:0000313" key="4">
    <source>
        <dbReference type="EMBL" id="MEQ2165560.1"/>
    </source>
</evidence>
<feature type="compositionally biased region" description="Acidic residues" evidence="2">
    <location>
        <begin position="12"/>
        <end position="26"/>
    </location>
</feature>
<protein>
    <recommendedName>
        <fullName evidence="3">ARHGEF1-like PH domain-containing protein</fullName>
    </recommendedName>
</protein>
<gene>
    <name evidence="4" type="ORF">GOODEAATRI_018157</name>
</gene>
<dbReference type="PANTHER" id="PTHR45872:SF3">
    <property type="entry name" value="RHO GUANINE NUCLEOTIDE EXCHANGE FACTOR 12"/>
    <property type="match status" value="1"/>
</dbReference>
<dbReference type="PANTHER" id="PTHR45872">
    <property type="entry name" value="RHO GUANINE NUCLEOTIDE EXCHANGE FACTOR 2, ISOFORM D"/>
    <property type="match status" value="1"/>
</dbReference>
<dbReference type="InterPro" id="IPR011993">
    <property type="entry name" value="PH-like_dom_sf"/>
</dbReference>
<proteinExistence type="predicted"/>
<dbReference type="Proteomes" id="UP001476798">
    <property type="component" value="Unassembled WGS sequence"/>
</dbReference>
<evidence type="ECO:0000256" key="1">
    <source>
        <dbReference type="ARBA" id="ARBA00022658"/>
    </source>
</evidence>
<evidence type="ECO:0000256" key="2">
    <source>
        <dbReference type="SAM" id="MobiDB-lite"/>
    </source>
</evidence>
<organism evidence="4 5">
    <name type="scientific">Goodea atripinnis</name>
    <dbReference type="NCBI Taxonomy" id="208336"/>
    <lineage>
        <taxon>Eukaryota</taxon>
        <taxon>Metazoa</taxon>
        <taxon>Chordata</taxon>
        <taxon>Craniata</taxon>
        <taxon>Vertebrata</taxon>
        <taxon>Euteleostomi</taxon>
        <taxon>Actinopterygii</taxon>
        <taxon>Neopterygii</taxon>
        <taxon>Teleostei</taxon>
        <taxon>Neoteleostei</taxon>
        <taxon>Acanthomorphata</taxon>
        <taxon>Ovalentaria</taxon>
        <taxon>Atherinomorphae</taxon>
        <taxon>Cyprinodontiformes</taxon>
        <taxon>Goodeidae</taxon>
        <taxon>Goodea</taxon>
    </lineage>
</organism>